<dbReference type="GO" id="GO:0030681">
    <property type="term" value="C:multimeric ribonuclease P complex"/>
    <property type="evidence" value="ECO:0007669"/>
    <property type="project" value="TreeGrafter"/>
</dbReference>
<feature type="compositionally biased region" description="Basic residues" evidence="1">
    <location>
        <begin position="1"/>
        <end position="14"/>
    </location>
</feature>
<organism evidence="2 3">
    <name type="scientific">Sporisorium reilianum f. sp. reilianum</name>
    <dbReference type="NCBI Taxonomy" id="72559"/>
    <lineage>
        <taxon>Eukaryota</taxon>
        <taxon>Fungi</taxon>
        <taxon>Dikarya</taxon>
        <taxon>Basidiomycota</taxon>
        <taxon>Ustilaginomycotina</taxon>
        <taxon>Ustilaginomycetes</taxon>
        <taxon>Ustilaginales</taxon>
        <taxon>Ustilaginaceae</taxon>
        <taxon>Sporisorium</taxon>
    </lineage>
</organism>
<dbReference type="PANTHER" id="PTHR15396">
    <property type="entry name" value="RIBONUCLEASE P PROTEIN SUBUNIT P40"/>
    <property type="match status" value="1"/>
</dbReference>
<dbReference type="PANTHER" id="PTHR15396:SF1">
    <property type="entry name" value="RIBONUCLEASE P PROTEIN SUBUNIT P40"/>
    <property type="match status" value="1"/>
</dbReference>
<reference evidence="2 3" key="1">
    <citation type="submission" date="2017-02" db="EMBL/GenBank/DDBJ databases">
        <authorList>
            <person name="Peterson S.W."/>
        </authorList>
    </citation>
    <scope>NUCLEOTIDE SEQUENCE [LARGE SCALE GENOMIC DNA]</scope>
    <source>
        <strain evidence="2 3">SRS1_H2-8</strain>
    </source>
</reference>
<feature type="compositionally biased region" description="Polar residues" evidence="1">
    <location>
        <begin position="562"/>
        <end position="574"/>
    </location>
</feature>
<name>A0A2N8ULS1_9BASI</name>
<sequence>MLALKSTHKRKRSSARSDKARKLGPSRWIVNLFPSDSSTSSAQNDESPHSHAHAGPSRNGRLDRLVDAHPLNRSLELILPLVSEASDESFDSSAELPPLVDSLIARVEQLASSHKSYRARIPLSLLLDPIFVTAYVRTGSLMALSDVAGTPGLSPHLDDSVCIDGQGTLVLSLCKDTYQTLGLTGRASHFSRLASGRAGDRTSGPDSRFIVELPLLSPSFVPGKKGYQQALDRLRQWDRSRAQALATEQTIPQSHASSKMGSSTQHAEAVTSKHATWDMLFVWSPSRAAADATAASSSSSPSSSSINEIRFPEELVRPEEVERLTLPACTPIVTDSVWVPTLHDPAQHALASTWQESQRHFSELELQSDHSSATTWLAFQDGLQEAVEWAGLASLGATPIRTFTRSDATCVYSPPSPSQPGRIVKLRWSGTSAQALLLSPLLISQIAAEVDRLVAASSSSKSPSSGASEKVQWATLSCSGFPHAPLTWRAKVPFSSLYGAKELPGNKTGLPAQVATQDVSMTDAFSSEDDDEEDADSDSSLDMDGQRAPKRKTKKRSKRNIGKNQTEHTFTPSTGETGWISFCLGQAKPKVVEKQAATPRSSRWVLVELIGTDTRS</sequence>
<evidence type="ECO:0000256" key="1">
    <source>
        <dbReference type="SAM" id="MobiDB-lite"/>
    </source>
</evidence>
<gene>
    <name evidence="2" type="ORF">SRS1_16317</name>
</gene>
<proteinExistence type="predicted"/>
<feature type="region of interest" description="Disordered" evidence="1">
    <location>
        <begin position="243"/>
        <end position="267"/>
    </location>
</feature>
<dbReference type="Proteomes" id="UP000239563">
    <property type="component" value="Chromosome XIX"/>
</dbReference>
<protein>
    <submittedName>
        <fullName evidence="2">Uncharacterized protein</fullName>
    </submittedName>
</protein>
<evidence type="ECO:0000313" key="3">
    <source>
        <dbReference type="Proteomes" id="UP000239563"/>
    </source>
</evidence>
<dbReference type="GO" id="GO:0000447">
    <property type="term" value="P:endonucleolytic cleavage in ITS1 to separate SSU-rRNA from 5.8S rRNA and LSU-rRNA from tricistronic rRNA transcript (SSU-rRNA, 5.8S rRNA, LSU-rRNA)"/>
    <property type="evidence" value="ECO:0007669"/>
    <property type="project" value="TreeGrafter"/>
</dbReference>
<feature type="compositionally biased region" description="Polar residues" evidence="1">
    <location>
        <begin position="34"/>
        <end position="45"/>
    </location>
</feature>
<dbReference type="GO" id="GO:0001682">
    <property type="term" value="P:tRNA 5'-leader removal"/>
    <property type="evidence" value="ECO:0007669"/>
    <property type="project" value="InterPro"/>
</dbReference>
<dbReference type="EMBL" id="LT795072">
    <property type="protein sequence ID" value="SJX65758.1"/>
    <property type="molecule type" value="Genomic_DNA"/>
</dbReference>
<accession>A0A2N8ULS1</accession>
<evidence type="ECO:0000313" key="2">
    <source>
        <dbReference type="EMBL" id="SJX65758.1"/>
    </source>
</evidence>
<feature type="region of interest" description="Disordered" evidence="1">
    <location>
        <begin position="1"/>
        <end position="62"/>
    </location>
</feature>
<dbReference type="Pfam" id="PF08584">
    <property type="entry name" value="Ribonuc_P_40"/>
    <property type="match status" value="1"/>
</dbReference>
<feature type="compositionally biased region" description="Basic residues" evidence="1">
    <location>
        <begin position="548"/>
        <end position="561"/>
    </location>
</feature>
<feature type="compositionally biased region" description="Polar residues" evidence="1">
    <location>
        <begin position="246"/>
        <end position="266"/>
    </location>
</feature>
<dbReference type="AlphaFoldDB" id="A0A2N8ULS1"/>
<dbReference type="GO" id="GO:0000171">
    <property type="term" value="F:ribonuclease MRP activity"/>
    <property type="evidence" value="ECO:0007669"/>
    <property type="project" value="TreeGrafter"/>
</dbReference>
<dbReference type="GO" id="GO:0004526">
    <property type="term" value="F:ribonuclease P activity"/>
    <property type="evidence" value="ECO:0007669"/>
    <property type="project" value="TreeGrafter"/>
</dbReference>
<dbReference type="GO" id="GO:0000172">
    <property type="term" value="C:ribonuclease MRP complex"/>
    <property type="evidence" value="ECO:0007669"/>
    <property type="project" value="TreeGrafter"/>
</dbReference>
<dbReference type="InterPro" id="IPR013893">
    <property type="entry name" value="RNase_P_Rpp40"/>
</dbReference>
<feature type="compositionally biased region" description="Acidic residues" evidence="1">
    <location>
        <begin position="526"/>
        <end position="541"/>
    </location>
</feature>
<feature type="region of interest" description="Disordered" evidence="1">
    <location>
        <begin position="523"/>
        <end position="574"/>
    </location>
</feature>